<dbReference type="InterPro" id="IPR051319">
    <property type="entry name" value="Oligoribo/pAp-PDE_c-di-AMP_PDE"/>
</dbReference>
<dbReference type="PANTHER" id="PTHR47618">
    <property type="entry name" value="BIFUNCTIONAL OLIGORIBONUCLEASE AND PAP PHOSPHATASE NRNA"/>
    <property type="match status" value="1"/>
</dbReference>
<dbReference type="Pfam" id="PF02272">
    <property type="entry name" value="DHHA1"/>
    <property type="match status" value="1"/>
</dbReference>
<dbReference type="AlphaFoldDB" id="A0A1H3ER70"/>
<evidence type="ECO:0000313" key="3">
    <source>
        <dbReference type="EMBL" id="SDX81242.1"/>
    </source>
</evidence>
<dbReference type="SUPFAM" id="SSF64182">
    <property type="entry name" value="DHH phosphoesterases"/>
    <property type="match status" value="1"/>
</dbReference>
<evidence type="ECO:0000313" key="4">
    <source>
        <dbReference type="Proteomes" id="UP000199266"/>
    </source>
</evidence>
<dbReference type="InterPro" id="IPR001667">
    <property type="entry name" value="DDH_dom"/>
</dbReference>
<dbReference type="Proteomes" id="UP000199266">
    <property type="component" value="Unassembled WGS sequence"/>
</dbReference>
<proteinExistence type="predicted"/>
<evidence type="ECO:0000259" key="1">
    <source>
        <dbReference type="Pfam" id="PF01368"/>
    </source>
</evidence>
<organism evidence="3 4">
    <name type="scientific">Acetomicrobium thermoterrenum DSM 13490</name>
    <dbReference type="NCBI Taxonomy" id="1120987"/>
    <lineage>
        <taxon>Bacteria</taxon>
        <taxon>Thermotogati</taxon>
        <taxon>Synergistota</taxon>
        <taxon>Synergistia</taxon>
        <taxon>Synergistales</taxon>
        <taxon>Acetomicrobiaceae</taxon>
        <taxon>Acetomicrobium</taxon>
    </lineage>
</organism>
<reference evidence="4" key="1">
    <citation type="submission" date="2016-10" db="EMBL/GenBank/DDBJ databases">
        <authorList>
            <person name="Varghese N."/>
            <person name="Submissions S."/>
        </authorList>
    </citation>
    <scope>NUCLEOTIDE SEQUENCE [LARGE SCALE GENOMIC DNA]</scope>
    <source>
        <strain evidence="4">DSM 13490</strain>
    </source>
</reference>
<dbReference type="GO" id="GO:0003676">
    <property type="term" value="F:nucleic acid binding"/>
    <property type="evidence" value="ECO:0007669"/>
    <property type="project" value="InterPro"/>
</dbReference>
<keyword evidence="4" id="KW-1185">Reference proteome</keyword>
<sequence>MNGNGDSLKEILNAILTKKTWAIFVHERPDGDAIGSGSAFYSWGVALGKRCIWGGTHPVPKAYGYLPFVEEYQVMNFVPDVVREPDTAIIVLDTSNLERTVQGILDLYDSTLIVNIDHHMDNQRFGRLNYIDTSSSATAEIIWDLLNESKLPIPKDARIGIYTGIITDTGHFTYSNTTPKSHLIAQDVLSSGINPEQIFRYIYASRRLEGLKLWGLAFMRAFSTPDGKAVVSWLKKEDFEKLDADPYDSEGIVNQLLYVKGVIISALMTEGEDGEEVRVSFRAVTGVSVRELAQKWDGGGHPQAAACKIYLPMEKALDVVSKSIEEYVKNV</sequence>
<accession>A0A1H3ER70</accession>
<dbReference type="InterPro" id="IPR003156">
    <property type="entry name" value="DHHA1_dom"/>
</dbReference>
<gene>
    <name evidence="3" type="ORF">SAMN03080603_00756</name>
</gene>
<evidence type="ECO:0000259" key="2">
    <source>
        <dbReference type="Pfam" id="PF02272"/>
    </source>
</evidence>
<name>A0A1H3ER70_9BACT</name>
<dbReference type="Pfam" id="PF01368">
    <property type="entry name" value="DHH"/>
    <property type="match status" value="1"/>
</dbReference>
<dbReference type="InterPro" id="IPR038763">
    <property type="entry name" value="DHH_sf"/>
</dbReference>
<dbReference type="EMBL" id="FNPD01000003">
    <property type="protein sequence ID" value="SDX81242.1"/>
    <property type="molecule type" value="Genomic_DNA"/>
</dbReference>
<dbReference type="PANTHER" id="PTHR47618:SF1">
    <property type="entry name" value="BIFUNCTIONAL OLIGORIBONUCLEASE AND PAP PHOSPHATASE NRNA"/>
    <property type="match status" value="1"/>
</dbReference>
<feature type="domain" description="DDH" evidence="1">
    <location>
        <begin position="22"/>
        <end position="165"/>
    </location>
</feature>
<protein>
    <submittedName>
        <fullName evidence="3">Phosphoesterase RecJ domain-containing protein</fullName>
    </submittedName>
</protein>
<dbReference type="RefSeq" id="WP_091460692.1">
    <property type="nucleotide sequence ID" value="NZ_FNPD01000003.1"/>
</dbReference>
<dbReference type="Gene3D" id="3.90.1640.10">
    <property type="entry name" value="inorganic pyrophosphatase (n-terminal core)"/>
    <property type="match status" value="1"/>
</dbReference>
<feature type="domain" description="DHHA1" evidence="2">
    <location>
        <begin position="228"/>
        <end position="329"/>
    </location>
</feature>
<dbReference type="Gene3D" id="3.10.310.30">
    <property type="match status" value="1"/>
</dbReference>